<reference evidence="1" key="1">
    <citation type="journal article" date="2023" name="Mol. Phylogenet. Evol.">
        <title>Genome-scale phylogeny and comparative genomics of the fungal order Sordariales.</title>
        <authorList>
            <person name="Hensen N."/>
            <person name="Bonometti L."/>
            <person name="Westerberg I."/>
            <person name="Brannstrom I.O."/>
            <person name="Guillou S."/>
            <person name="Cros-Aarteil S."/>
            <person name="Calhoun S."/>
            <person name="Haridas S."/>
            <person name="Kuo A."/>
            <person name="Mondo S."/>
            <person name="Pangilinan J."/>
            <person name="Riley R."/>
            <person name="LaButti K."/>
            <person name="Andreopoulos B."/>
            <person name="Lipzen A."/>
            <person name="Chen C."/>
            <person name="Yan M."/>
            <person name="Daum C."/>
            <person name="Ng V."/>
            <person name="Clum A."/>
            <person name="Steindorff A."/>
            <person name="Ohm R.A."/>
            <person name="Martin F."/>
            <person name="Silar P."/>
            <person name="Natvig D.O."/>
            <person name="Lalanne C."/>
            <person name="Gautier V."/>
            <person name="Ament-Velasquez S.L."/>
            <person name="Kruys A."/>
            <person name="Hutchinson M.I."/>
            <person name="Powell A.J."/>
            <person name="Barry K."/>
            <person name="Miller A.N."/>
            <person name="Grigoriev I.V."/>
            <person name="Debuchy R."/>
            <person name="Gladieux P."/>
            <person name="Hiltunen Thoren M."/>
            <person name="Johannesson H."/>
        </authorList>
    </citation>
    <scope>NUCLEOTIDE SEQUENCE</scope>
    <source>
        <strain evidence="1">CBS 118394</strain>
    </source>
</reference>
<comment type="caution">
    <text evidence="1">The sequence shown here is derived from an EMBL/GenBank/DDBJ whole genome shotgun (WGS) entry which is preliminary data.</text>
</comment>
<dbReference type="Pfam" id="PF12013">
    <property type="entry name" value="OrsD"/>
    <property type="match status" value="1"/>
</dbReference>
<evidence type="ECO:0000313" key="1">
    <source>
        <dbReference type="EMBL" id="KAK3331530.1"/>
    </source>
</evidence>
<accession>A0AAE0IUX0</accession>
<name>A0AAE0IUX0_9PEZI</name>
<dbReference type="Proteomes" id="UP001283341">
    <property type="component" value="Unassembled WGS sequence"/>
</dbReference>
<keyword evidence="2" id="KW-1185">Reference proteome</keyword>
<organism evidence="1 2">
    <name type="scientific">Apodospora peruviana</name>
    <dbReference type="NCBI Taxonomy" id="516989"/>
    <lineage>
        <taxon>Eukaryota</taxon>
        <taxon>Fungi</taxon>
        <taxon>Dikarya</taxon>
        <taxon>Ascomycota</taxon>
        <taxon>Pezizomycotina</taxon>
        <taxon>Sordariomycetes</taxon>
        <taxon>Sordariomycetidae</taxon>
        <taxon>Sordariales</taxon>
        <taxon>Lasiosphaeriaceae</taxon>
        <taxon>Apodospora</taxon>
    </lineage>
</organism>
<dbReference type="InterPro" id="IPR022698">
    <property type="entry name" value="OrsD"/>
</dbReference>
<reference evidence="1" key="2">
    <citation type="submission" date="2023-06" db="EMBL/GenBank/DDBJ databases">
        <authorList>
            <consortium name="Lawrence Berkeley National Laboratory"/>
            <person name="Haridas S."/>
            <person name="Hensen N."/>
            <person name="Bonometti L."/>
            <person name="Westerberg I."/>
            <person name="Brannstrom I.O."/>
            <person name="Guillou S."/>
            <person name="Cros-Aarteil S."/>
            <person name="Calhoun S."/>
            <person name="Kuo A."/>
            <person name="Mondo S."/>
            <person name="Pangilinan J."/>
            <person name="Riley R."/>
            <person name="Labutti K."/>
            <person name="Andreopoulos B."/>
            <person name="Lipzen A."/>
            <person name="Chen C."/>
            <person name="Yanf M."/>
            <person name="Daum C."/>
            <person name="Ng V."/>
            <person name="Clum A."/>
            <person name="Steindorff A."/>
            <person name="Ohm R."/>
            <person name="Martin F."/>
            <person name="Silar P."/>
            <person name="Natvig D."/>
            <person name="Lalanne C."/>
            <person name="Gautier V."/>
            <person name="Ament-Velasquez S.L."/>
            <person name="Kruys A."/>
            <person name="Hutchinson M.I."/>
            <person name="Powell A.J."/>
            <person name="Barry K."/>
            <person name="Miller A.N."/>
            <person name="Grigoriev I.V."/>
            <person name="Debuchy R."/>
            <person name="Gladieux P."/>
            <person name="Thoren M.H."/>
            <person name="Johannesson H."/>
        </authorList>
    </citation>
    <scope>NUCLEOTIDE SEQUENCE</scope>
    <source>
        <strain evidence="1">CBS 118394</strain>
    </source>
</reference>
<dbReference type="EMBL" id="JAUEDM010000001">
    <property type="protein sequence ID" value="KAK3331530.1"/>
    <property type="molecule type" value="Genomic_DNA"/>
</dbReference>
<proteinExistence type="predicted"/>
<dbReference type="AlphaFoldDB" id="A0AAE0IUX0"/>
<evidence type="ECO:0000313" key="2">
    <source>
        <dbReference type="Proteomes" id="UP001283341"/>
    </source>
</evidence>
<protein>
    <submittedName>
        <fullName evidence="1">Uncharacterized protein</fullName>
    </submittedName>
</protein>
<sequence>MNKLVMVNEEHNMLICRLCDNVVRPDNNGIEVHFRTHQVKGQVLKDVVNYYGTMQFNDPLTIALPPDGTTPVERLQRLHGFSCTKYHATRHWTTANHMAGKDEPRWTKVELQSWMWSQRRHARYWVVKDNASEARLRKGDVEEGLDRDSAWVKRVGWVRHFGSRDKLEVHRAAEWVKAKEAKGSVAASRR</sequence>
<gene>
    <name evidence="1" type="ORF">B0H66DRAFT_573160</name>
</gene>